<feature type="transmembrane region" description="Helical" evidence="2">
    <location>
        <begin position="21"/>
        <end position="43"/>
    </location>
</feature>
<feature type="region of interest" description="Disordered" evidence="1">
    <location>
        <begin position="52"/>
        <end position="115"/>
    </location>
</feature>
<dbReference type="HOGENOM" id="CLU_2111045_0_0_1"/>
<feature type="compositionally biased region" description="Acidic residues" evidence="1">
    <location>
        <begin position="72"/>
        <end position="92"/>
    </location>
</feature>
<protein>
    <submittedName>
        <fullName evidence="3">Uncharacterized protein</fullName>
    </submittedName>
</protein>
<name>G0NSP2_CAEBE</name>
<gene>
    <name evidence="3" type="ORF">CAEBREN_06356</name>
</gene>
<dbReference type="EMBL" id="GL379939">
    <property type="protein sequence ID" value="EGT36865.1"/>
    <property type="molecule type" value="Genomic_DNA"/>
</dbReference>
<dbReference type="InParanoid" id="G0NSP2"/>
<evidence type="ECO:0000256" key="2">
    <source>
        <dbReference type="SAM" id="Phobius"/>
    </source>
</evidence>
<keyword evidence="4" id="KW-1185">Reference proteome</keyword>
<dbReference type="AlphaFoldDB" id="G0NSP2"/>
<organism evidence="4">
    <name type="scientific">Caenorhabditis brenneri</name>
    <name type="common">Nematode worm</name>
    <dbReference type="NCBI Taxonomy" id="135651"/>
    <lineage>
        <taxon>Eukaryota</taxon>
        <taxon>Metazoa</taxon>
        <taxon>Ecdysozoa</taxon>
        <taxon>Nematoda</taxon>
        <taxon>Chromadorea</taxon>
        <taxon>Rhabditida</taxon>
        <taxon>Rhabditina</taxon>
        <taxon>Rhabditomorpha</taxon>
        <taxon>Rhabditoidea</taxon>
        <taxon>Rhabditidae</taxon>
        <taxon>Peloderinae</taxon>
        <taxon>Caenorhabditis</taxon>
    </lineage>
</organism>
<reference evidence="4" key="1">
    <citation type="submission" date="2011-07" db="EMBL/GenBank/DDBJ databases">
        <authorList>
            <consortium name="Caenorhabditis brenneri Sequencing and Analysis Consortium"/>
            <person name="Wilson R.K."/>
        </authorList>
    </citation>
    <scope>NUCLEOTIDE SEQUENCE [LARGE SCALE GENOMIC DNA]</scope>
    <source>
        <strain evidence="4">PB2801</strain>
    </source>
</reference>
<dbReference type="Proteomes" id="UP000008068">
    <property type="component" value="Unassembled WGS sequence"/>
</dbReference>
<evidence type="ECO:0000313" key="4">
    <source>
        <dbReference type="Proteomes" id="UP000008068"/>
    </source>
</evidence>
<evidence type="ECO:0000256" key="1">
    <source>
        <dbReference type="SAM" id="MobiDB-lite"/>
    </source>
</evidence>
<evidence type="ECO:0000313" key="3">
    <source>
        <dbReference type="EMBL" id="EGT36865.1"/>
    </source>
</evidence>
<keyword evidence="2" id="KW-1133">Transmembrane helix</keyword>
<sequence length="115" mass="12869">MNNTTPSWIGDNARGLEKFRIFLKTVTTIFLLLSVVMIITMIFTADEVYESDMESREGMGTHAQCEDREVADIDEEEEESEGSNEIEDEEDQKDGQILGSDGGDETDYGTDSSNE</sequence>
<feature type="compositionally biased region" description="Acidic residues" evidence="1">
    <location>
        <begin position="102"/>
        <end position="115"/>
    </location>
</feature>
<proteinExistence type="predicted"/>
<keyword evidence="2" id="KW-0812">Transmembrane</keyword>
<keyword evidence="2" id="KW-0472">Membrane</keyword>
<feature type="compositionally biased region" description="Basic and acidic residues" evidence="1">
    <location>
        <begin position="53"/>
        <end position="71"/>
    </location>
</feature>
<accession>G0NSP2</accession>